<dbReference type="RefSeq" id="XP_014501496.1">
    <property type="nucleotide sequence ID" value="XM_014646010.2"/>
</dbReference>
<evidence type="ECO:0000313" key="2">
    <source>
        <dbReference type="Proteomes" id="UP000087766"/>
    </source>
</evidence>
<feature type="compositionally biased region" description="Basic and acidic residues" evidence="1">
    <location>
        <begin position="249"/>
        <end position="259"/>
    </location>
</feature>
<protein>
    <submittedName>
        <fullName evidence="3 4">Uncharacterized protein LOC106762231</fullName>
    </submittedName>
</protein>
<feature type="compositionally biased region" description="Basic and acidic residues" evidence="1">
    <location>
        <begin position="229"/>
        <end position="240"/>
    </location>
</feature>
<dbReference type="KEGG" id="vra:106762231"/>
<dbReference type="Proteomes" id="UP000087766">
    <property type="component" value="Chromosome 5"/>
</dbReference>
<dbReference type="AlphaFoldDB" id="A0A1S3U673"/>
<evidence type="ECO:0000313" key="5">
    <source>
        <dbReference type="RefSeq" id="XP_022636241.1"/>
    </source>
</evidence>
<dbReference type="GeneID" id="106762231"/>
<feature type="compositionally biased region" description="Polar residues" evidence="1">
    <location>
        <begin position="21"/>
        <end position="32"/>
    </location>
</feature>
<gene>
    <name evidence="3 4 5" type="primary">LOC106762231</name>
</gene>
<evidence type="ECO:0000313" key="3">
    <source>
        <dbReference type="RefSeq" id="XP_014501495.1"/>
    </source>
</evidence>
<evidence type="ECO:0000313" key="4">
    <source>
        <dbReference type="RefSeq" id="XP_014501496.1"/>
    </source>
</evidence>
<proteinExistence type="predicted"/>
<accession>A0A1S3U673</accession>
<dbReference type="RefSeq" id="XP_014501495.1">
    <property type="nucleotide sequence ID" value="XM_014646009.2"/>
</dbReference>
<feature type="compositionally biased region" description="Basic residues" evidence="1">
    <location>
        <begin position="1"/>
        <end position="15"/>
    </location>
</feature>
<keyword evidence="2" id="KW-1185">Reference proteome</keyword>
<feature type="compositionally biased region" description="Polar residues" evidence="1">
    <location>
        <begin position="210"/>
        <end position="227"/>
    </location>
</feature>
<dbReference type="RefSeq" id="XP_022636241.1">
    <property type="nucleotide sequence ID" value="XM_022780520.1"/>
</dbReference>
<feature type="compositionally biased region" description="Basic and acidic residues" evidence="1">
    <location>
        <begin position="103"/>
        <end position="125"/>
    </location>
</feature>
<feature type="region of interest" description="Disordered" evidence="1">
    <location>
        <begin position="1"/>
        <end position="154"/>
    </location>
</feature>
<organism evidence="2 4">
    <name type="scientific">Vigna radiata var. radiata</name>
    <name type="common">Mung bean</name>
    <name type="synonym">Phaseolus aureus</name>
    <dbReference type="NCBI Taxonomy" id="3916"/>
    <lineage>
        <taxon>Eukaryota</taxon>
        <taxon>Viridiplantae</taxon>
        <taxon>Streptophyta</taxon>
        <taxon>Embryophyta</taxon>
        <taxon>Tracheophyta</taxon>
        <taxon>Spermatophyta</taxon>
        <taxon>Magnoliopsida</taxon>
        <taxon>eudicotyledons</taxon>
        <taxon>Gunneridae</taxon>
        <taxon>Pentapetalae</taxon>
        <taxon>rosids</taxon>
        <taxon>fabids</taxon>
        <taxon>Fabales</taxon>
        <taxon>Fabaceae</taxon>
        <taxon>Papilionoideae</taxon>
        <taxon>50 kb inversion clade</taxon>
        <taxon>NPAAA clade</taxon>
        <taxon>indigoferoid/millettioid clade</taxon>
        <taxon>Phaseoleae</taxon>
        <taxon>Vigna</taxon>
    </lineage>
</organism>
<feature type="region of interest" description="Disordered" evidence="1">
    <location>
        <begin position="188"/>
        <end position="300"/>
    </location>
</feature>
<dbReference type="PANTHER" id="PTHR37187:SF19">
    <property type="entry name" value="(RAPE) HYPOTHETICAL PROTEIN"/>
    <property type="match status" value="1"/>
</dbReference>
<reference evidence="2" key="1">
    <citation type="journal article" date="2014" name="Nat. Commun.">
        <title>Genome sequence of mungbean and insights into evolution within Vigna species.</title>
        <authorList>
            <person name="Kang Y.J."/>
            <person name="Kim S.K."/>
            <person name="Kim M.Y."/>
            <person name="Lestari P."/>
            <person name="Kim K.H."/>
            <person name="Ha B.K."/>
            <person name="Jun T.H."/>
            <person name="Hwang W.J."/>
            <person name="Lee T."/>
            <person name="Lee J."/>
            <person name="Shim S."/>
            <person name="Yoon M.Y."/>
            <person name="Jang Y.E."/>
            <person name="Han K.S."/>
            <person name="Taeprayoon P."/>
            <person name="Yoon N."/>
            <person name="Somta P."/>
            <person name="Tanya P."/>
            <person name="Kim K.S."/>
            <person name="Gwag J.G."/>
            <person name="Moon J.K."/>
            <person name="Lee Y.H."/>
            <person name="Park B.S."/>
            <person name="Bombarely A."/>
            <person name="Doyle J.J."/>
            <person name="Jackson S.A."/>
            <person name="Schafleitner R."/>
            <person name="Srinives P."/>
            <person name="Varshney R.K."/>
            <person name="Lee S.H."/>
        </authorList>
    </citation>
    <scope>NUCLEOTIDE SEQUENCE [LARGE SCALE GENOMIC DNA]</scope>
    <source>
        <strain evidence="2">cv. VC1973A</strain>
    </source>
</reference>
<evidence type="ECO:0000256" key="1">
    <source>
        <dbReference type="SAM" id="MobiDB-lite"/>
    </source>
</evidence>
<dbReference type="OrthoDB" id="1930727at2759"/>
<sequence length="323" mass="34423">MPSGAKKRKAAKKKKEKETEINTNPSTTNLQGNDEVKSQDEKGSDGGEGGSPSHGDHDLAFNEDEEETDPSAAQPSDAAASKDLEAKIGETEEGKEGVVTIEWDVKSEESSESKYARAGHVESAKGSHHGNGKSDSSSNEIGIVKNSKYESHDSINETVAVDELVKSTDSLYAKVTPVTQNVLVEKTADSVAEPSNEPVKSVASVPEGQTIHNDNASLEKPSGSQVEATVKKNEDEEHSITDQNVRTLSLEEPKAREFVNEVSASVSHSPIPESTLAAEHVKDSDAPESSENQPLVSSVPPVMQKTSWLSCCGLFDVVSGSNR</sequence>
<feature type="compositionally biased region" description="Basic and acidic residues" evidence="1">
    <location>
        <begin position="80"/>
        <end position="96"/>
    </location>
</feature>
<reference evidence="3 4" key="2">
    <citation type="submission" date="2025-04" db="UniProtKB">
        <authorList>
            <consortium name="RefSeq"/>
        </authorList>
    </citation>
    <scope>IDENTIFICATION</scope>
    <source>
        <tissue evidence="3 4">Leaf</tissue>
    </source>
</reference>
<name>A0A1S3U673_VIGRR</name>
<dbReference type="PANTHER" id="PTHR37187">
    <property type="entry name" value="EXPRESSED PROTEIN"/>
    <property type="match status" value="1"/>
</dbReference>
<feature type="compositionally biased region" description="Polar residues" evidence="1">
    <location>
        <begin position="287"/>
        <end position="296"/>
    </location>
</feature>
<feature type="compositionally biased region" description="Basic and acidic residues" evidence="1">
    <location>
        <begin position="34"/>
        <end position="45"/>
    </location>
</feature>
<feature type="compositionally biased region" description="Low complexity" evidence="1">
    <location>
        <begin position="70"/>
        <end position="79"/>
    </location>
</feature>